<comment type="caution">
    <text evidence="2">The sequence shown here is derived from an EMBL/GenBank/DDBJ whole genome shotgun (WGS) entry which is preliminary data.</text>
</comment>
<proteinExistence type="predicted"/>
<dbReference type="AlphaFoldDB" id="A0A4R8GLN4"/>
<keyword evidence="1" id="KW-0812">Transmembrane</keyword>
<dbReference type="RefSeq" id="WP_134118665.1">
    <property type="nucleotide sequence ID" value="NZ_SOEG01000039.1"/>
</dbReference>
<protein>
    <submittedName>
        <fullName evidence="2">Uncharacterized protein</fullName>
    </submittedName>
</protein>
<gene>
    <name evidence="2" type="ORF">C7959_1397</name>
</gene>
<evidence type="ECO:0000256" key="1">
    <source>
        <dbReference type="SAM" id="Phobius"/>
    </source>
</evidence>
<evidence type="ECO:0000313" key="3">
    <source>
        <dbReference type="Proteomes" id="UP000295832"/>
    </source>
</evidence>
<dbReference type="Proteomes" id="UP000295832">
    <property type="component" value="Unassembled WGS sequence"/>
</dbReference>
<evidence type="ECO:0000313" key="2">
    <source>
        <dbReference type="EMBL" id="TDX46592.1"/>
    </source>
</evidence>
<organism evidence="2 3">
    <name type="scientific">Orenia marismortui</name>
    <dbReference type="NCBI Taxonomy" id="46469"/>
    <lineage>
        <taxon>Bacteria</taxon>
        <taxon>Bacillati</taxon>
        <taxon>Bacillota</taxon>
        <taxon>Clostridia</taxon>
        <taxon>Halanaerobiales</taxon>
        <taxon>Halobacteroidaceae</taxon>
        <taxon>Orenia</taxon>
    </lineage>
</organism>
<dbReference type="EMBL" id="SOEG01000039">
    <property type="protein sequence ID" value="TDX46592.1"/>
    <property type="molecule type" value="Genomic_DNA"/>
</dbReference>
<name>A0A4R8GLN4_9FIRM</name>
<keyword evidence="1" id="KW-0472">Membrane</keyword>
<dbReference type="STRING" id="926561.GCA_000379025_03176"/>
<accession>A0A4R8GLN4</accession>
<keyword evidence="1" id="KW-1133">Transmembrane helix</keyword>
<sequence>MSDKIIVVSISAVLGPAFLSWLNWYLKQKNNKDPASKVARLEDHRIFSQIDTLLSEVKFNIAIKNLGRQELAKTILYKKFEIWQEELLELAKKIDNNDYENLYKLQMCHFNKAHSRFNSFYRLDDYLAEDQECLEIAIRKFNGFNKIRIEYMSQTIDSLSTSEFLTENKARSAAIFVVYAALFVDIINDAEKTFSVLNGELSGKKFKGYTL</sequence>
<feature type="transmembrane region" description="Helical" evidence="1">
    <location>
        <begin position="6"/>
        <end position="26"/>
    </location>
</feature>
<reference evidence="2 3" key="1">
    <citation type="submission" date="2019-03" db="EMBL/GenBank/DDBJ databases">
        <title>Subsurface microbial communities from deep shales in Ohio and West Virginia, USA.</title>
        <authorList>
            <person name="Wrighton K."/>
        </authorList>
    </citation>
    <scope>NUCLEOTIDE SEQUENCE [LARGE SCALE GENOMIC DNA]</scope>
    <source>
        <strain evidence="2 3">MSL 6dP</strain>
    </source>
</reference>
<keyword evidence="3" id="KW-1185">Reference proteome</keyword>